<proteinExistence type="predicted"/>
<accession>A0AA88GLT7</accession>
<reference evidence="1 2" key="1">
    <citation type="journal article" date="2018" name="BMC Genomics">
        <title>The genome of Naegleria lovaniensis, the basis for a comparative approach to unravel pathogenicity factors of the human pathogenic amoeba N. fowleri.</title>
        <authorList>
            <person name="Liechti N."/>
            <person name="Schurch N."/>
            <person name="Bruggmann R."/>
            <person name="Wittwer M."/>
        </authorList>
    </citation>
    <scope>NUCLEOTIDE SEQUENCE [LARGE SCALE GENOMIC DNA]</scope>
    <source>
        <strain evidence="1 2">ATCC 30569</strain>
    </source>
</reference>
<dbReference type="RefSeq" id="XP_044549080.1">
    <property type="nucleotide sequence ID" value="XM_044693671.1"/>
</dbReference>
<keyword evidence="2" id="KW-1185">Reference proteome</keyword>
<dbReference type="EMBL" id="PYSW02000020">
    <property type="protein sequence ID" value="KAG2383401.1"/>
    <property type="molecule type" value="Genomic_DNA"/>
</dbReference>
<dbReference type="Proteomes" id="UP000816034">
    <property type="component" value="Unassembled WGS sequence"/>
</dbReference>
<evidence type="ECO:0000313" key="1">
    <source>
        <dbReference type="EMBL" id="KAG2383401.1"/>
    </source>
</evidence>
<evidence type="ECO:0000313" key="2">
    <source>
        <dbReference type="Proteomes" id="UP000816034"/>
    </source>
</evidence>
<comment type="caution">
    <text evidence="1">The sequence shown here is derived from an EMBL/GenBank/DDBJ whole genome shotgun (WGS) entry which is preliminary data.</text>
</comment>
<protein>
    <submittedName>
        <fullName evidence="1">Uncharacterized protein</fullName>
    </submittedName>
</protein>
<dbReference type="AlphaFoldDB" id="A0AA88GLT7"/>
<name>A0AA88GLT7_NAELO</name>
<sequence>MADSINHVQVKEGITESNIHFFYFVICTDHCVKIMKWEKIHKDSMKSLMCIERHGKRALQSSTIQDLLCVIWEDGLVVYKISYSKGKFEPISNLLLCGGRIRQLLAIEAEGWIVVQETSNRVLELPLREESSSIKSVTKATTTGITLVQKNSIEETSYCVESNTTLQENEVVTLSKKPIRNNKPILLNNSLILPELDLSNRILNDQEEEHHEKFPSKIIFIKAEQNQIKIANEETGILTKFPDMIYGVHDRLQNSIFHIVTANRTEPQLEYIEYNYKSPNDSTTQLIRLEKHQRLLGLDISHQQPSLDNVLIIQALSGEREKQVGGIFFCNIKKNALENFENISLTKFMRKIHIQEDPNVSTPVTPYLNNSPRGDPFGSASPILVHQQNTLINTILRELREMKTSVDNKLDIILTEMHSLENRVKRIENHLQMEKK</sequence>
<organism evidence="1 2">
    <name type="scientific">Naegleria lovaniensis</name>
    <name type="common">Amoeba</name>
    <dbReference type="NCBI Taxonomy" id="51637"/>
    <lineage>
        <taxon>Eukaryota</taxon>
        <taxon>Discoba</taxon>
        <taxon>Heterolobosea</taxon>
        <taxon>Tetramitia</taxon>
        <taxon>Eutetramitia</taxon>
        <taxon>Vahlkampfiidae</taxon>
        <taxon>Naegleria</taxon>
    </lineage>
</organism>
<gene>
    <name evidence="1" type="ORF">C9374_004072</name>
</gene>
<dbReference type="GeneID" id="68096527"/>